<dbReference type="InterPro" id="IPR004843">
    <property type="entry name" value="Calcineurin-like_PHP"/>
</dbReference>
<dbReference type="EMBL" id="JAAMOW010000009">
    <property type="protein sequence ID" value="NGY06422.1"/>
    <property type="molecule type" value="Genomic_DNA"/>
</dbReference>
<dbReference type="InterPro" id="IPR015914">
    <property type="entry name" value="PAPs_N"/>
</dbReference>
<feature type="domain" description="Calcineurin-like phosphoesterase" evidence="3">
    <location>
        <begin position="155"/>
        <end position="345"/>
    </location>
</feature>
<organism evidence="5 6">
    <name type="scientific">Solimonas terrae</name>
    <dbReference type="NCBI Taxonomy" id="1396819"/>
    <lineage>
        <taxon>Bacteria</taxon>
        <taxon>Pseudomonadati</taxon>
        <taxon>Pseudomonadota</taxon>
        <taxon>Gammaproteobacteria</taxon>
        <taxon>Nevskiales</taxon>
        <taxon>Nevskiaceae</taxon>
        <taxon>Solimonas</taxon>
    </lineage>
</organism>
<comment type="caution">
    <text evidence="5">The sequence shown here is derived from an EMBL/GenBank/DDBJ whole genome shotgun (WGS) entry which is preliminary data.</text>
</comment>
<feature type="domain" description="Purple acid phosphatase N-terminal" evidence="4">
    <location>
        <begin position="48"/>
        <end position="143"/>
    </location>
</feature>
<dbReference type="SUPFAM" id="SSF56300">
    <property type="entry name" value="Metallo-dependent phosphatases"/>
    <property type="match status" value="1"/>
</dbReference>
<evidence type="ECO:0000259" key="3">
    <source>
        <dbReference type="Pfam" id="PF00149"/>
    </source>
</evidence>
<keyword evidence="6" id="KW-1185">Reference proteome</keyword>
<dbReference type="GO" id="GO:0003993">
    <property type="term" value="F:acid phosphatase activity"/>
    <property type="evidence" value="ECO:0007669"/>
    <property type="project" value="InterPro"/>
</dbReference>
<evidence type="ECO:0000313" key="5">
    <source>
        <dbReference type="EMBL" id="NGY06422.1"/>
    </source>
</evidence>
<dbReference type="InterPro" id="IPR008963">
    <property type="entry name" value="Purple_acid_Pase-like_N"/>
</dbReference>
<evidence type="ECO:0000259" key="4">
    <source>
        <dbReference type="Pfam" id="PF16656"/>
    </source>
</evidence>
<dbReference type="PANTHER" id="PTHR45867:SF3">
    <property type="entry name" value="ACID PHOSPHATASE TYPE 7"/>
    <property type="match status" value="1"/>
</dbReference>
<dbReference type="Pfam" id="PF16656">
    <property type="entry name" value="Pur_ac_phosph_N"/>
    <property type="match status" value="1"/>
</dbReference>
<dbReference type="Proteomes" id="UP000472676">
    <property type="component" value="Unassembled WGS sequence"/>
</dbReference>
<evidence type="ECO:0000313" key="6">
    <source>
        <dbReference type="Proteomes" id="UP000472676"/>
    </source>
</evidence>
<accession>A0A6M2BUS6</accession>
<dbReference type="SUPFAM" id="SSF49363">
    <property type="entry name" value="Purple acid phosphatase, N-terminal domain"/>
    <property type="match status" value="1"/>
</dbReference>
<reference evidence="5 6" key="1">
    <citation type="journal article" date="2014" name="Int. J. Syst. Evol. Microbiol.">
        <title>Solimonas terrae sp. nov., isolated from soil.</title>
        <authorList>
            <person name="Kim S.J."/>
            <person name="Moon J.Y."/>
            <person name="Weon H.Y."/>
            <person name="Ahn J.H."/>
            <person name="Chen W.M."/>
            <person name="Kwon S.W."/>
        </authorList>
    </citation>
    <scope>NUCLEOTIDE SEQUENCE [LARGE SCALE GENOMIC DNA]</scope>
    <source>
        <strain evidence="5 6">KIS83-12</strain>
    </source>
</reference>
<protein>
    <submittedName>
        <fullName evidence="5">Metallophosphoesterase family protein</fullName>
    </submittedName>
</protein>
<dbReference type="InterPro" id="IPR029052">
    <property type="entry name" value="Metallo-depent_PP-like"/>
</dbReference>
<evidence type="ECO:0000256" key="1">
    <source>
        <dbReference type="ARBA" id="ARBA00022729"/>
    </source>
</evidence>
<gene>
    <name evidence="5" type="ORF">G7Y85_16740</name>
</gene>
<feature type="region of interest" description="Disordered" evidence="2">
    <location>
        <begin position="28"/>
        <end position="49"/>
    </location>
</feature>
<dbReference type="AlphaFoldDB" id="A0A6M2BUS6"/>
<dbReference type="Gene3D" id="3.60.21.10">
    <property type="match status" value="1"/>
</dbReference>
<evidence type="ECO:0000256" key="2">
    <source>
        <dbReference type="SAM" id="MobiDB-lite"/>
    </source>
</evidence>
<sequence>MPDGKRRALLKAGAGALPLLLLPGCGSGSHPSTGGGGSLPPGTPAITPRGLHVSFTGDPQTTRTLSWFTDGSVDPGGVIEYGPVTPDMDARAIATAAFPSRAEGTATATYGVDALTHRATAADLPADLPLRYRVGSAQGWSAVQLLPAAAGENFRFCHFGDHAQNDASRAVRDGVISRAPDFTIIAGDLAYANGEQSLWDSYFDMLQPLAARIPIMTAPGNHEAKDGGGQGYSSRVAQPGKGTYYSWQYGRVHFVHSTGGSLLGSDAASAAALVDELLWLELDLASAALQRAAGRIDFIVFVQHYTIWTDDDGRNPANFELVALEEQYLLLYGVDLLLVGHDHIYERSKPMALGLPLPGGYVQVTQGGGGQDLYSVLANPASWSAMAVARHAFTELSVEAGRIKGTTWAVDDASNELRRDGSLESIDQFEIVARGATASAGFARSARPRSAVLADIDAVIAHTRQRNVLHDLIEIGGEHLGP</sequence>
<name>A0A6M2BUS6_9GAMM</name>
<dbReference type="PANTHER" id="PTHR45867">
    <property type="entry name" value="PURPLE ACID PHOSPHATASE"/>
    <property type="match status" value="1"/>
</dbReference>
<proteinExistence type="predicted"/>
<dbReference type="GO" id="GO:0046872">
    <property type="term" value="F:metal ion binding"/>
    <property type="evidence" value="ECO:0007669"/>
    <property type="project" value="InterPro"/>
</dbReference>
<dbReference type="Pfam" id="PF00149">
    <property type="entry name" value="Metallophos"/>
    <property type="match status" value="1"/>
</dbReference>
<keyword evidence="1" id="KW-0732">Signal</keyword>